<dbReference type="InterPro" id="IPR012713">
    <property type="entry name" value="PfdB"/>
</dbReference>
<comment type="caution">
    <text evidence="11">The sequence shown here is derived from an EMBL/GenBank/DDBJ whole genome shotgun (WGS) entry which is preliminary data.</text>
</comment>
<comment type="subunit">
    <text evidence="3 9">Heterohexamer of two alpha and four beta subunits.</text>
</comment>
<dbReference type="NCBIfam" id="TIGR02338">
    <property type="entry name" value="gimC_beta"/>
    <property type="match status" value="1"/>
</dbReference>
<dbReference type="GO" id="GO:0005737">
    <property type="term" value="C:cytoplasm"/>
    <property type="evidence" value="ECO:0007669"/>
    <property type="project" value="UniProtKB-SubCell"/>
</dbReference>
<dbReference type="GO" id="GO:0051082">
    <property type="term" value="F:unfolded protein binding"/>
    <property type="evidence" value="ECO:0007669"/>
    <property type="project" value="UniProtKB-UniRule"/>
</dbReference>
<dbReference type="InterPro" id="IPR002777">
    <property type="entry name" value="PFD_beta-like"/>
</dbReference>
<dbReference type="HAMAP" id="MF_00307">
    <property type="entry name" value="PfdB"/>
    <property type="match status" value="1"/>
</dbReference>
<accession>A0A7J3SKP1</accession>
<dbReference type="InterPro" id="IPR009053">
    <property type="entry name" value="Prefoldin"/>
</dbReference>
<comment type="similarity">
    <text evidence="2 9">Belongs to the prefoldin subunit beta family.</text>
</comment>
<dbReference type="SUPFAM" id="SSF46579">
    <property type="entry name" value="Prefoldin"/>
    <property type="match status" value="1"/>
</dbReference>
<evidence type="ECO:0000256" key="6">
    <source>
        <dbReference type="ARBA" id="ARBA00023186"/>
    </source>
</evidence>
<reference evidence="11" key="1">
    <citation type="journal article" date="2020" name="mSystems">
        <title>Genome- and Community-Level Interaction Insights into Carbon Utilization and Element Cycling Functions of Hydrothermarchaeota in Hydrothermal Sediment.</title>
        <authorList>
            <person name="Zhou Z."/>
            <person name="Liu Y."/>
            <person name="Xu W."/>
            <person name="Pan J."/>
            <person name="Luo Z.H."/>
            <person name="Li M."/>
        </authorList>
    </citation>
    <scope>NUCLEOTIDE SEQUENCE [LARGE SCALE GENOMIC DNA]</scope>
    <source>
        <strain evidence="11">SpSt-885</strain>
    </source>
</reference>
<keyword evidence="10" id="KW-0175">Coiled coil</keyword>
<feature type="coiled-coil region" evidence="10">
    <location>
        <begin position="73"/>
        <end position="114"/>
    </location>
</feature>
<dbReference type="CDD" id="cd23162">
    <property type="entry name" value="Prefoldin_beta_GimC"/>
    <property type="match status" value="1"/>
</dbReference>
<comment type="function">
    <text evidence="7 9">Molecular chaperone capable of stabilizing a range of proteins. Seems to fulfill an ATP-independent, HSP70-like function in archaeal de novo protein folding.</text>
</comment>
<evidence type="ECO:0000256" key="4">
    <source>
        <dbReference type="ARBA" id="ARBA00016304"/>
    </source>
</evidence>
<dbReference type="GO" id="GO:0006457">
    <property type="term" value="P:protein folding"/>
    <property type="evidence" value="ECO:0007669"/>
    <property type="project" value="UniProtKB-UniRule"/>
</dbReference>
<feature type="coiled-coil region" evidence="10">
    <location>
        <begin position="9"/>
        <end position="36"/>
    </location>
</feature>
<evidence type="ECO:0000256" key="9">
    <source>
        <dbReference type="HAMAP-Rule" id="MF_00307"/>
    </source>
</evidence>
<organism evidence="11">
    <name type="scientific">Fervidicoccus fontis</name>
    <dbReference type="NCBI Taxonomy" id="683846"/>
    <lineage>
        <taxon>Archaea</taxon>
        <taxon>Thermoproteota</taxon>
        <taxon>Thermoprotei</taxon>
        <taxon>Fervidicoccales</taxon>
        <taxon>Fervidicoccaceae</taxon>
        <taxon>Fervidicoccus</taxon>
    </lineage>
</organism>
<evidence type="ECO:0000256" key="2">
    <source>
        <dbReference type="ARBA" id="ARBA00008045"/>
    </source>
</evidence>
<evidence type="ECO:0000256" key="8">
    <source>
        <dbReference type="ARBA" id="ARBA00033461"/>
    </source>
</evidence>
<dbReference type="Gene3D" id="1.10.287.370">
    <property type="match status" value="1"/>
</dbReference>
<evidence type="ECO:0000256" key="10">
    <source>
        <dbReference type="SAM" id="Coils"/>
    </source>
</evidence>
<keyword evidence="6 9" id="KW-0143">Chaperone</keyword>
<name>A0A7J3SKP1_9CREN</name>
<comment type="subcellular location">
    <subcellularLocation>
        <location evidence="1 9">Cytoplasm</location>
    </subcellularLocation>
</comment>
<dbReference type="GO" id="GO:0016272">
    <property type="term" value="C:prefoldin complex"/>
    <property type="evidence" value="ECO:0007669"/>
    <property type="project" value="UniProtKB-UniRule"/>
</dbReference>
<proteinExistence type="inferred from homology"/>
<evidence type="ECO:0000313" key="11">
    <source>
        <dbReference type="EMBL" id="HGZ60191.1"/>
    </source>
</evidence>
<dbReference type="AlphaFoldDB" id="A0A7J3SKP1"/>
<dbReference type="EMBL" id="DTLS01000086">
    <property type="protein sequence ID" value="HGZ60191.1"/>
    <property type="molecule type" value="Genomic_DNA"/>
</dbReference>
<evidence type="ECO:0000256" key="1">
    <source>
        <dbReference type="ARBA" id="ARBA00004496"/>
    </source>
</evidence>
<gene>
    <name evidence="9" type="primary">pfdB</name>
    <name evidence="11" type="ORF">ENW83_03165</name>
</gene>
<keyword evidence="5 9" id="KW-0963">Cytoplasm</keyword>
<protein>
    <recommendedName>
        <fullName evidence="4 9">Prefoldin subunit beta</fullName>
    </recommendedName>
    <alternativeName>
        <fullName evidence="8 9">GimC subunit beta</fullName>
    </alternativeName>
</protein>
<sequence length="132" mass="15079">MAEKVPPEIEQIAQQLDELQEKYSVLANQRVLLENEVKEISRVLESLQTIPQGAKVYRNVGNILFEEDKEKLVKELEDRKSTDELIVEKYKKEEEDLKKQISGLQEKLKGMLTRYYQKVATAGGKAPSSLGS</sequence>
<evidence type="ECO:0000256" key="7">
    <source>
        <dbReference type="ARBA" id="ARBA00025077"/>
    </source>
</evidence>
<dbReference type="Pfam" id="PF01920">
    <property type="entry name" value="Prefoldin_2"/>
    <property type="match status" value="1"/>
</dbReference>
<evidence type="ECO:0000256" key="5">
    <source>
        <dbReference type="ARBA" id="ARBA00022490"/>
    </source>
</evidence>
<evidence type="ECO:0000256" key="3">
    <source>
        <dbReference type="ARBA" id="ARBA00011716"/>
    </source>
</evidence>